<organism evidence="1 2">
    <name type="scientific">Chryseobacterium defluvii</name>
    <dbReference type="NCBI Taxonomy" id="160396"/>
    <lineage>
        <taxon>Bacteria</taxon>
        <taxon>Pseudomonadati</taxon>
        <taxon>Bacteroidota</taxon>
        <taxon>Flavobacteriia</taxon>
        <taxon>Flavobacteriales</taxon>
        <taxon>Weeksellaceae</taxon>
        <taxon>Chryseobacterium group</taxon>
        <taxon>Chryseobacterium</taxon>
    </lineage>
</organism>
<evidence type="ECO:0000313" key="1">
    <source>
        <dbReference type="EMBL" id="RKT01660.1"/>
    </source>
</evidence>
<comment type="caution">
    <text evidence="1">The sequence shown here is derived from an EMBL/GenBank/DDBJ whole genome shotgun (WGS) entry which is preliminary data.</text>
</comment>
<accession>A0A495SQH8</accession>
<dbReference type="EMBL" id="RBXB01000001">
    <property type="protein sequence ID" value="RKT01660.1"/>
    <property type="molecule type" value="Genomic_DNA"/>
</dbReference>
<dbReference type="AlphaFoldDB" id="A0A495SQH8"/>
<name>A0A495SQH8_9FLAO</name>
<evidence type="ECO:0000313" key="2">
    <source>
        <dbReference type="Proteomes" id="UP000272428"/>
    </source>
</evidence>
<proteinExistence type="predicted"/>
<sequence>MKSLLLIKASLKMVSQKINREHYKIKDHQTTVFSLFLSKRVQSFSGYKSLF</sequence>
<protein>
    <submittedName>
        <fullName evidence="1">Uncharacterized protein</fullName>
    </submittedName>
</protein>
<dbReference type="Proteomes" id="UP000272428">
    <property type="component" value="Unassembled WGS sequence"/>
</dbReference>
<keyword evidence="2" id="KW-1185">Reference proteome</keyword>
<reference evidence="1 2" key="1">
    <citation type="submission" date="2018-10" db="EMBL/GenBank/DDBJ databases">
        <title>Genomic Encyclopedia of Archaeal and Bacterial Type Strains, Phase II (KMG-II): from individual species to whole genera.</title>
        <authorList>
            <person name="Goeker M."/>
        </authorList>
    </citation>
    <scope>NUCLEOTIDE SEQUENCE [LARGE SCALE GENOMIC DNA]</scope>
    <source>
        <strain evidence="1 2">DSM 14219</strain>
    </source>
</reference>
<gene>
    <name evidence="1" type="ORF">BCF58_0883</name>
</gene>